<protein>
    <submittedName>
        <fullName evidence="1">Putative ovule protein</fullName>
    </submittedName>
</protein>
<dbReference type="EMBL" id="GEDG01036710">
    <property type="protein sequence ID" value="JAP08553.1"/>
    <property type="molecule type" value="Transcribed_RNA"/>
</dbReference>
<name>A0A0V0GLF6_SOLCH</name>
<feature type="non-terminal residue" evidence="1">
    <location>
        <position position="94"/>
    </location>
</feature>
<dbReference type="AlphaFoldDB" id="A0A0V0GLF6"/>
<evidence type="ECO:0000313" key="1">
    <source>
        <dbReference type="EMBL" id="JAP08553.1"/>
    </source>
</evidence>
<proteinExistence type="predicted"/>
<reference evidence="1" key="1">
    <citation type="submission" date="2015-12" db="EMBL/GenBank/DDBJ databases">
        <title>Gene expression during late stages of embryo sac development: a critical building block for successful pollen-pistil interactions.</title>
        <authorList>
            <person name="Liu Y."/>
            <person name="Joly V."/>
            <person name="Sabar M."/>
            <person name="Matton D.P."/>
        </authorList>
    </citation>
    <scope>NUCLEOTIDE SEQUENCE</scope>
</reference>
<sequence>MFLFLVCYSQTLEIQEMLHFQPFEAAANLLRFSIGYSNPNFKFFALLGLLLLLPSWDFNPITWISIHDSDEVDSKRCICKRGESIGLEQESSCE</sequence>
<organism evidence="1">
    <name type="scientific">Solanum chacoense</name>
    <name type="common">Chaco potato</name>
    <dbReference type="NCBI Taxonomy" id="4108"/>
    <lineage>
        <taxon>Eukaryota</taxon>
        <taxon>Viridiplantae</taxon>
        <taxon>Streptophyta</taxon>
        <taxon>Embryophyta</taxon>
        <taxon>Tracheophyta</taxon>
        <taxon>Spermatophyta</taxon>
        <taxon>Magnoliopsida</taxon>
        <taxon>eudicotyledons</taxon>
        <taxon>Gunneridae</taxon>
        <taxon>Pentapetalae</taxon>
        <taxon>asterids</taxon>
        <taxon>lamiids</taxon>
        <taxon>Solanales</taxon>
        <taxon>Solanaceae</taxon>
        <taxon>Solanoideae</taxon>
        <taxon>Solaneae</taxon>
        <taxon>Solanum</taxon>
    </lineage>
</organism>
<accession>A0A0V0GLF6</accession>